<evidence type="ECO:0000256" key="1">
    <source>
        <dbReference type="SAM" id="MobiDB-lite"/>
    </source>
</evidence>
<feature type="region of interest" description="Disordered" evidence="1">
    <location>
        <begin position="162"/>
        <end position="183"/>
    </location>
</feature>
<gene>
    <name evidence="2" type="ORF">OS493_009148</name>
</gene>
<feature type="compositionally biased region" description="Basic and acidic residues" evidence="1">
    <location>
        <begin position="54"/>
        <end position="99"/>
    </location>
</feature>
<feature type="compositionally biased region" description="Basic and acidic residues" evidence="1">
    <location>
        <begin position="116"/>
        <end position="134"/>
    </location>
</feature>
<organism evidence="2 3">
    <name type="scientific">Desmophyllum pertusum</name>
    <dbReference type="NCBI Taxonomy" id="174260"/>
    <lineage>
        <taxon>Eukaryota</taxon>
        <taxon>Metazoa</taxon>
        <taxon>Cnidaria</taxon>
        <taxon>Anthozoa</taxon>
        <taxon>Hexacorallia</taxon>
        <taxon>Scleractinia</taxon>
        <taxon>Caryophylliina</taxon>
        <taxon>Caryophylliidae</taxon>
        <taxon>Desmophyllum</taxon>
    </lineage>
</organism>
<evidence type="ECO:0000313" key="2">
    <source>
        <dbReference type="EMBL" id="KAJ7373826.1"/>
    </source>
</evidence>
<feature type="compositionally biased region" description="Pro residues" evidence="1">
    <location>
        <begin position="168"/>
        <end position="177"/>
    </location>
</feature>
<evidence type="ECO:0000313" key="3">
    <source>
        <dbReference type="Proteomes" id="UP001163046"/>
    </source>
</evidence>
<keyword evidence="3" id="KW-1185">Reference proteome</keyword>
<dbReference type="OrthoDB" id="5984187at2759"/>
<proteinExistence type="predicted"/>
<comment type="caution">
    <text evidence="2">The sequence shown here is derived from an EMBL/GenBank/DDBJ whole genome shotgun (WGS) entry which is preliminary data.</text>
</comment>
<dbReference type="EMBL" id="MU826829">
    <property type="protein sequence ID" value="KAJ7373826.1"/>
    <property type="molecule type" value="Genomic_DNA"/>
</dbReference>
<sequence length="341" mass="38681">MFTLVSSRPAPELSLEEIEKELEQLTANENDASDTIKKTSDQADTAAKQTQSDVPKEIADKTNDVTKETLEALDKSVTETEQKKDETTKTEAATDKKTADASAFPAEPVKPALPEIPHRDATESGMRSESDLPSHHLPKMSLKDTAAYKRLMAEVDKSRLRDEYKPYDYPPKPPPQFRHPEAPARRTFDGYYHKSYDYPPSGDSSWNRRGFLPYSDPIETLRARGIPINDMTRTERMSLKGGTWLPDSDPVKVPARIPLPVHPDVGGRSYNDVHKQLNDKEMEDLIHGKSGLTDVEKRKRLLMDLLAEKLKSKVNEAQKRGLKIPTKIMDFLWDYKNRLSH</sequence>
<feature type="region of interest" description="Disordered" evidence="1">
    <location>
        <begin position="24"/>
        <end position="143"/>
    </location>
</feature>
<protein>
    <submittedName>
        <fullName evidence="2">Uncharacterized protein</fullName>
    </submittedName>
</protein>
<reference evidence="2" key="1">
    <citation type="submission" date="2023-01" db="EMBL/GenBank/DDBJ databases">
        <title>Genome assembly of the deep-sea coral Lophelia pertusa.</title>
        <authorList>
            <person name="Herrera S."/>
            <person name="Cordes E."/>
        </authorList>
    </citation>
    <scope>NUCLEOTIDE SEQUENCE</scope>
    <source>
        <strain evidence="2">USNM1676648</strain>
        <tissue evidence="2">Polyp</tissue>
    </source>
</reference>
<dbReference type="AlphaFoldDB" id="A0A9X0CSG2"/>
<accession>A0A9X0CSG2</accession>
<dbReference type="Proteomes" id="UP001163046">
    <property type="component" value="Unassembled WGS sequence"/>
</dbReference>
<name>A0A9X0CSG2_9CNID</name>